<evidence type="ECO:0000256" key="3">
    <source>
        <dbReference type="ARBA" id="ARBA00001941"/>
    </source>
</evidence>
<dbReference type="Pfam" id="PF00834">
    <property type="entry name" value="Ribul_P_3_epim"/>
    <property type="match status" value="1"/>
</dbReference>
<evidence type="ECO:0000256" key="13">
    <source>
        <dbReference type="PIRSR" id="PIRSR001461-2"/>
    </source>
</evidence>
<feature type="active site" description="Proton donor" evidence="10 12">
    <location>
        <position position="174"/>
    </location>
</feature>
<evidence type="ECO:0000256" key="2">
    <source>
        <dbReference type="ARBA" id="ARBA00001936"/>
    </source>
</evidence>
<feature type="binding site" evidence="10 13">
    <location>
        <position position="32"/>
    </location>
    <ligand>
        <name>a divalent metal cation</name>
        <dbReference type="ChEBI" id="CHEBI:60240"/>
    </ligand>
</feature>
<dbReference type="Proteomes" id="UP000469870">
    <property type="component" value="Unassembled WGS sequence"/>
</dbReference>
<evidence type="ECO:0000256" key="9">
    <source>
        <dbReference type="ARBA" id="ARBA00023235"/>
    </source>
</evidence>
<dbReference type="InterPro" id="IPR000056">
    <property type="entry name" value="Ribul_P_3_epim-like"/>
</dbReference>
<dbReference type="EMBL" id="WJQR01000004">
    <property type="protein sequence ID" value="MRI81364.1"/>
    <property type="molecule type" value="Genomic_DNA"/>
</dbReference>
<organism evidence="15 16">
    <name type="scientific">Fundicoccus ignavus</name>
    <dbReference type="NCBI Taxonomy" id="2664442"/>
    <lineage>
        <taxon>Bacteria</taxon>
        <taxon>Bacillati</taxon>
        <taxon>Bacillota</taxon>
        <taxon>Bacilli</taxon>
        <taxon>Lactobacillales</taxon>
        <taxon>Aerococcaceae</taxon>
        <taxon>Fundicoccus</taxon>
    </lineage>
</organism>
<evidence type="ECO:0000256" key="7">
    <source>
        <dbReference type="ARBA" id="ARBA00013188"/>
    </source>
</evidence>
<comment type="caution">
    <text evidence="15">The sequence shown here is derived from an EMBL/GenBank/DDBJ whole genome shotgun (WGS) entry which is preliminary data.</text>
</comment>
<sequence length="214" mass="23197">MMKIAPSMLSANFATLADEIKEIEAAGADYLHIDVMDGTFVPNISFGPMVFGALRPMTNLVFDCHLMVQDPERYVEATAQAGADIITVHYEATKHIHRVIQQIKSLGKKAGVVINPGTPVAALDSVLPEVDLVLIMTVNPGFGGQSFIESTLTKIAKLKALREEHQYHYEIEVDGGVNAETGRKCLDAGADVLVAGSYIFNQTDRKAAIDSLRP</sequence>
<evidence type="ECO:0000256" key="14">
    <source>
        <dbReference type="PIRSR" id="PIRSR001461-3"/>
    </source>
</evidence>
<dbReference type="PANTHER" id="PTHR11749">
    <property type="entry name" value="RIBULOSE-5-PHOSPHATE-3-EPIMERASE"/>
    <property type="match status" value="1"/>
</dbReference>
<gene>
    <name evidence="10" type="primary">rpe</name>
    <name evidence="15" type="ORF">GIY11_04965</name>
</gene>
<comment type="cofactor">
    <cofactor evidence="3">
        <name>Co(2+)</name>
        <dbReference type="ChEBI" id="CHEBI:48828"/>
    </cofactor>
</comment>
<keyword evidence="13" id="KW-0464">Manganese</keyword>
<evidence type="ECO:0000256" key="12">
    <source>
        <dbReference type="PIRSR" id="PIRSR001461-1"/>
    </source>
</evidence>
<keyword evidence="8 10" id="KW-0479">Metal-binding</keyword>
<evidence type="ECO:0000313" key="15">
    <source>
        <dbReference type="EMBL" id="MRI81364.1"/>
    </source>
</evidence>
<dbReference type="GO" id="GO:0004750">
    <property type="term" value="F:D-ribulose-phosphate 3-epimerase activity"/>
    <property type="evidence" value="ECO:0007669"/>
    <property type="project" value="UniProtKB-UniRule"/>
</dbReference>
<dbReference type="AlphaFoldDB" id="A0A844BK22"/>
<dbReference type="PROSITE" id="PS01086">
    <property type="entry name" value="RIBUL_P_3_EPIMER_2"/>
    <property type="match status" value="1"/>
</dbReference>
<dbReference type="GO" id="GO:0019323">
    <property type="term" value="P:pentose catabolic process"/>
    <property type="evidence" value="ECO:0007669"/>
    <property type="project" value="UniProtKB-UniRule"/>
</dbReference>
<dbReference type="GO" id="GO:0005737">
    <property type="term" value="C:cytoplasm"/>
    <property type="evidence" value="ECO:0007669"/>
    <property type="project" value="UniProtKB-ARBA"/>
</dbReference>
<evidence type="ECO:0000256" key="10">
    <source>
        <dbReference type="HAMAP-Rule" id="MF_02227"/>
    </source>
</evidence>
<comment type="cofactor">
    <cofactor evidence="2">
        <name>Mn(2+)</name>
        <dbReference type="ChEBI" id="CHEBI:29035"/>
    </cofactor>
</comment>
<dbReference type="PIRSF" id="PIRSF001461">
    <property type="entry name" value="RPE"/>
    <property type="match status" value="1"/>
</dbReference>
<comment type="function">
    <text evidence="10">Catalyzes the reversible epimerization of D-ribulose 5-phosphate to D-xylulose 5-phosphate.</text>
</comment>
<keyword evidence="13" id="KW-0862">Zinc</keyword>
<keyword evidence="9 10" id="KW-0413">Isomerase</keyword>
<accession>A0A844BK22</accession>
<evidence type="ECO:0000256" key="1">
    <source>
        <dbReference type="ARBA" id="ARBA00001782"/>
    </source>
</evidence>
<dbReference type="GO" id="GO:0046872">
    <property type="term" value="F:metal ion binding"/>
    <property type="evidence" value="ECO:0007669"/>
    <property type="project" value="UniProtKB-UniRule"/>
</dbReference>
<reference evidence="15 16" key="1">
    <citation type="submission" date="2019-11" db="EMBL/GenBank/DDBJ databases">
        <title>Characterisation of Fundicoccus ignavus gen. nov. sp. nov., a novel genus of the family Aerococcaceae isolated from bulk tank milk.</title>
        <authorList>
            <person name="Siebert A."/>
            <person name="Huptas C."/>
            <person name="Wenning M."/>
            <person name="Scherer S."/>
            <person name="Doll E.V."/>
        </authorList>
    </citation>
    <scope>NUCLEOTIDE SEQUENCE [LARGE SCALE GENOMIC DNA]</scope>
    <source>
        <strain evidence="15 16">DSM 109653</strain>
    </source>
</reference>
<dbReference type="InterPro" id="IPR011060">
    <property type="entry name" value="RibuloseP-bd_barrel"/>
</dbReference>
<feature type="binding site" evidence="10 13">
    <location>
        <position position="34"/>
    </location>
    <ligand>
        <name>a divalent metal cation</name>
        <dbReference type="ChEBI" id="CHEBI:60240"/>
    </ligand>
</feature>
<dbReference type="EC" id="5.1.3.1" evidence="7 10"/>
<dbReference type="InterPro" id="IPR013785">
    <property type="entry name" value="Aldolase_TIM"/>
</dbReference>
<dbReference type="NCBIfam" id="TIGR01163">
    <property type="entry name" value="rpe"/>
    <property type="match status" value="1"/>
</dbReference>
<dbReference type="HAMAP" id="MF_02227">
    <property type="entry name" value="RPE"/>
    <property type="match status" value="1"/>
</dbReference>
<comment type="cofactor">
    <cofactor evidence="10 13">
        <name>a divalent metal cation</name>
        <dbReference type="ChEBI" id="CHEBI:60240"/>
    </cofactor>
    <text evidence="10 13">Binds 1 divalent metal cation per subunit.</text>
</comment>
<dbReference type="SUPFAM" id="SSF51366">
    <property type="entry name" value="Ribulose-phoshate binding barrel"/>
    <property type="match status" value="1"/>
</dbReference>
<dbReference type="Gene3D" id="3.20.20.70">
    <property type="entry name" value="Aldolase class I"/>
    <property type="match status" value="1"/>
</dbReference>
<feature type="binding site" evidence="10 13">
    <location>
        <position position="65"/>
    </location>
    <ligand>
        <name>a divalent metal cation</name>
        <dbReference type="ChEBI" id="CHEBI:60240"/>
    </ligand>
</feature>
<comment type="catalytic activity">
    <reaction evidence="1 10 11">
        <text>D-ribulose 5-phosphate = D-xylulose 5-phosphate</text>
        <dbReference type="Rhea" id="RHEA:13677"/>
        <dbReference type="ChEBI" id="CHEBI:57737"/>
        <dbReference type="ChEBI" id="CHEBI:58121"/>
        <dbReference type="EC" id="5.1.3.1"/>
    </reaction>
</comment>
<keyword evidence="13" id="KW-0170">Cobalt</keyword>
<feature type="binding site" evidence="10 14">
    <location>
        <begin position="141"/>
        <end position="144"/>
    </location>
    <ligand>
        <name>substrate</name>
    </ligand>
</feature>
<dbReference type="GO" id="GO:0006098">
    <property type="term" value="P:pentose-phosphate shunt"/>
    <property type="evidence" value="ECO:0007669"/>
    <property type="project" value="UniProtKB-UniRule"/>
</dbReference>
<protein>
    <recommendedName>
        <fullName evidence="7 10">Ribulose-phosphate 3-epimerase</fullName>
        <ecNumber evidence="7 10">5.1.3.1</ecNumber>
    </recommendedName>
</protein>
<feature type="binding site" evidence="10 13">
    <location>
        <position position="174"/>
    </location>
    <ligand>
        <name>a divalent metal cation</name>
        <dbReference type="ChEBI" id="CHEBI:60240"/>
    </ligand>
</feature>
<dbReference type="CDD" id="cd00429">
    <property type="entry name" value="RPE"/>
    <property type="match status" value="1"/>
</dbReference>
<keyword evidence="10 11" id="KW-0119">Carbohydrate metabolism</keyword>
<feature type="binding site" evidence="10 14">
    <location>
        <position position="7"/>
    </location>
    <ligand>
        <name>substrate</name>
    </ligand>
</feature>
<name>A0A844BK22_9LACT</name>
<comment type="similarity">
    <text evidence="6 10 11">Belongs to the ribulose-phosphate 3-epimerase family.</text>
</comment>
<proteinExistence type="inferred from homology"/>
<feature type="binding site" evidence="14">
    <location>
        <position position="176"/>
    </location>
    <ligand>
        <name>substrate</name>
    </ligand>
</feature>
<feature type="binding site" evidence="10 14">
    <location>
        <position position="65"/>
    </location>
    <ligand>
        <name>substrate</name>
    </ligand>
</feature>
<evidence type="ECO:0000256" key="11">
    <source>
        <dbReference type="PIRNR" id="PIRNR001461"/>
    </source>
</evidence>
<dbReference type="PROSITE" id="PS01085">
    <property type="entry name" value="RIBUL_P_3_EPIMER_1"/>
    <property type="match status" value="1"/>
</dbReference>
<evidence type="ECO:0000256" key="6">
    <source>
        <dbReference type="ARBA" id="ARBA00009541"/>
    </source>
</evidence>
<evidence type="ECO:0000256" key="8">
    <source>
        <dbReference type="ARBA" id="ARBA00022723"/>
    </source>
</evidence>
<feature type="active site" description="Proton acceptor" evidence="10 12">
    <location>
        <position position="34"/>
    </location>
</feature>
<feature type="binding site" evidence="10 14">
    <location>
        <begin position="196"/>
        <end position="197"/>
    </location>
    <ligand>
        <name>substrate</name>
    </ligand>
</feature>
<dbReference type="InterPro" id="IPR026019">
    <property type="entry name" value="Ribul_P_3_epim"/>
</dbReference>
<evidence type="ECO:0000313" key="16">
    <source>
        <dbReference type="Proteomes" id="UP000469870"/>
    </source>
</evidence>
<comment type="cofactor">
    <cofactor evidence="4">
        <name>Zn(2+)</name>
        <dbReference type="ChEBI" id="CHEBI:29105"/>
    </cofactor>
</comment>
<feature type="binding site" evidence="10">
    <location>
        <begin position="174"/>
        <end position="176"/>
    </location>
    <ligand>
        <name>substrate</name>
    </ligand>
</feature>
<evidence type="ECO:0000256" key="4">
    <source>
        <dbReference type="ARBA" id="ARBA00001947"/>
    </source>
</evidence>
<dbReference type="FunFam" id="3.20.20.70:FF:000004">
    <property type="entry name" value="Ribulose-phosphate 3-epimerase"/>
    <property type="match status" value="1"/>
</dbReference>
<dbReference type="NCBIfam" id="NF004076">
    <property type="entry name" value="PRK05581.1-4"/>
    <property type="match status" value="1"/>
</dbReference>
<comment type="pathway">
    <text evidence="10">Carbohydrate degradation.</text>
</comment>
<comment type="cofactor">
    <cofactor evidence="5">
        <name>Fe(2+)</name>
        <dbReference type="ChEBI" id="CHEBI:29033"/>
    </cofactor>
</comment>
<evidence type="ECO:0000256" key="5">
    <source>
        <dbReference type="ARBA" id="ARBA00001954"/>
    </source>
</evidence>